<dbReference type="Proteomes" id="UP000078561">
    <property type="component" value="Unassembled WGS sequence"/>
</dbReference>
<keyword evidence="2" id="KW-1185">Reference proteome</keyword>
<dbReference type="EMBL" id="LT554510">
    <property type="protein sequence ID" value="SAM06201.1"/>
    <property type="molecule type" value="Genomic_DNA"/>
</dbReference>
<accession>A0A163K8W3</accession>
<proteinExistence type="predicted"/>
<dbReference type="InParanoid" id="A0A163K8W3"/>
<organism evidence="1">
    <name type="scientific">Absidia glauca</name>
    <name type="common">Pin mould</name>
    <dbReference type="NCBI Taxonomy" id="4829"/>
    <lineage>
        <taxon>Eukaryota</taxon>
        <taxon>Fungi</taxon>
        <taxon>Fungi incertae sedis</taxon>
        <taxon>Mucoromycota</taxon>
        <taxon>Mucoromycotina</taxon>
        <taxon>Mucoromycetes</taxon>
        <taxon>Mucorales</taxon>
        <taxon>Cunninghamellaceae</taxon>
        <taxon>Absidia</taxon>
    </lineage>
</organism>
<dbReference type="AlphaFoldDB" id="A0A163K8W3"/>
<protein>
    <submittedName>
        <fullName evidence="1">Uncharacterized protein</fullName>
    </submittedName>
</protein>
<name>A0A163K8W3_ABSGL</name>
<sequence>MNHSNINDNATFWIVGDADRGLNEARLLNGMLTTLEAQVYEEKRCHWERLQNLRMNVVPFVIDMAHNTLTYNERYEDALREFVRGLVPPFGLRRMILTRVLKADPWIAAGGPALAAVGDVADEDEHVAEFDVFSNLLGLNELFGWAMEPTPSGL</sequence>
<reference evidence="1" key="1">
    <citation type="submission" date="2016-04" db="EMBL/GenBank/DDBJ databases">
        <authorList>
            <person name="Evans L.H."/>
            <person name="Alamgir A."/>
            <person name="Owens N."/>
            <person name="Weber N.D."/>
            <person name="Virtaneva K."/>
            <person name="Barbian K."/>
            <person name="Babar A."/>
            <person name="Rosenke K."/>
        </authorList>
    </citation>
    <scope>NUCLEOTIDE SEQUENCE [LARGE SCALE GENOMIC DNA]</scope>
    <source>
        <strain evidence="1">CBS 101.48</strain>
    </source>
</reference>
<evidence type="ECO:0000313" key="2">
    <source>
        <dbReference type="Proteomes" id="UP000078561"/>
    </source>
</evidence>
<gene>
    <name evidence="1" type="primary">ABSGL_12079.1 scaffold 12487</name>
</gene>
<evidence type="ECO:0000313" key="1">
    <source>
        <dbReference type="EMBL" id="SAM06201.1"/>
    </source>
</evidence>